<gene>
    <name evidence="2" type="ORF">BofuT4_uP033370.1</name>
</gene>
<feature type="compositionally biased region" description="Polar residues" evidence="1">
    <location>
        <begin position="22"/>
        <end position="31"/>
    </location>
</feature>
<reference evidence="3" key="1">
    <citation type="journal article" date="2011" name="PLoS Genet.">
        <title>Genomic analysis of the necrotrophic fungal pathogens Sclerotinia sclerotiorum and Botrytis cinerea.</title>
        <authorList>
            <person name="Amselem J."/>
            <person name="Cuomo C.A."/>
            <person name="van Kan J.A."/>
            <person name="Viaud M."/>
            <person name="Benito E.P."/>
            <person name="Couloux A."/>
            <person name="Coutinho P.M."/>
            <person name="de Vries R.P."/>
            <person name="Dyer P.S."/>
            <person name="Fillinger S."/>
            <person name="Fournier E."/>
            <person name="Gout L."/>
            <person name="Hahn M."/>
            <person name="Kohn L."/>
            <person name="Lapalu N."/>
            <person name="Plummer K.M."/>
            <person name="Pradier J.M."/>
            <person name="Quevillon E."/>
            <person name="Sharon A."/>
            <person name="Simon A."/>
            <person name="ten Have A."/>
            <person name="Tudzynski B."/>
            <person name="Tudzynski P."/>
            <person name="Wincker P."/>
            <person name="Andrew M."/>
            <person name="Anthouard V."/>
            <person name="Beever R.E."/>
            <person name="Beffa R."/>
            <person name="Benoit I."/>
            <person name="Bouzid O."/>
            <person name="Brault B."/>
            <person name="Chen Z."/>
            <person name="Choquer M."/>
            <person name="Collemare J."/>
            <person name="Cotton P."/>
            <person name="Danchin E.G."/>
            <person name="Da Silva C."/>
            <person name="Gautier A."/>
            <person name="Giraud C."/>
            <person name="Giraud T."/>
            <person name="Gonzalez C."/>
            <person name="Grossetete S."/>
            <person name="Guldener U."/>
            <person name="Henrissat B."/>
            <person name="Howlett B.J."/>
            <person name="Kodira C."/>
            <person name="Kretschmer M."/>
            <person name="Lappartient A."/>
            <person name="Leroch M."/>
            <person name="Levis C."/>
            <person name="Mauceli E."/>
            <person name="Neuveglise C."/>
            <person name="Oeser B."/>
            <person name="Pearson M."/>
            <person name="Poulain J."/>
            <person name="Poussereau N."/>
            <person name="Quesneville H."/>
            <person name="Rascle C."/>
            <person name="Schumacher J."/>
            <person name="Segurens B."/>
            <person name="Sexton A."/>
            <person name="Silva E."/>
            <person name="Sirven C."/>
            <person name="Soanes D.M."/>
            <person name="Talbot N.J."/>
            <person name="Templeton M."/>
            <person name="Yandava C."/>
            <person name="Yarden O."/>
            <person name="Zeng Q."/>
            <person name="Rollins J.A."/>
            <person name="Lebrun M.H."/>
            <person name="Dickman M."/>
        </authorList>
    </citation>
    <scope>NUCLEOTIDE SEQUENCE [LARGE SCALE GENOMIC DNA]</scope>
    <source>
        <strain evidence="3">T4</strain>
    </source>
</reference>
<accession>G2Y7W7</accession>
<evidence type="ECO:0000256" key="1">
    <source>
        <dbReference type="SAM" id="MobiDB-lite"/>
    </source>
</evidence>
<evidence type="ECO:0000313" key="3">
    <source>
        <dbReference type="Proteomes" id="UP000008177"/>
    </source>
</evidence>
<organism evidence="2 3">
    <name type="scientific">Botryotinia fuckeliana (strain T4)</name>
    <name type="common">Noble rot fungus</name>
    <name type="synonym">Botrytis cinerea</name>
    <dbReference type="NCBI Taxonomy" id="999810"/>
    <lineage>
        <taxon>Eukaryota</taxon>
        <taxon>Fungi</taxon>
        <taxon>Dikarya</taxon>
        <taxon>Ascomycota</taxon>
        <taxon>Pezizomycotina</taxon>
        <taxon>Leotiomycetes</taxon>
        <taxon>Helotiales</taxon>
        <taxon>Sclerotiniaceae</taxon>
        <taxon>Botrytis</taxon>
    </lineage>
</organism>
<protein>
    <submittedName>
        <fullName evidence="2">Uncharacterized protein</fullName>
    </submittedName>
</protein>
<proteinExistence type="predicted"/>
<dbReference type="Proteomes" id="UP000008177">
    <property type="component" value="Unplaced contigs"/>
</dbReference>
<dbReference type="AlphaFoldDB" id="G2Y7W7"/>
<sequence>MLFPSHFKQTNKLHPPLIPQYSHPQTTQVSSPVKHAPSADHTHQKFLHLHLFP</sequence>
<evidence type="ECO:0000313" key="2">
    <source>
        <dbReference type="EMBL" id="CCD48695.1"/>
    </source>
</evidence>
<dbReference type="InParanoid" id="G2Y7W7"/>
<feature type="region of interest" description="Disordered" evidence="1">
    <location>
        <begin position="1"/>
        <end position="41"/>
    </location>
</feature>
<dbReference type="EMBL" id="FQ790296">
    <property type="protein sequence ID" value="CCD48695.1"/>
    <property type="molecule type" value="Genomic_DNA"/>
</dbReference>
<name>G2Y7W7_BOTF4</name>
<dbReference type="HOGENOM" id="CLU_3068394_0_0_1"/>